<comment type="caution">
    <text evidence="1">The sequence shown here is derived from an EMBL/GenBank/DDBJ whole genome shotgun (WGS) entry which is preliminary data.</text>
</comment>
<dbReference type="EMBL" id="JADOUF010000001">
    <property type="protein sequence ID" value="MBG6134640.1"/>
    <property type="molecule type" value="Genomic_DNA"/>
</dbReference>
<reference evidence="1" key="1">
    <citation type="submission" date="2020-11" db="EMBL/GenBank/DDBJ databases">
        <title>Sequencing the genomes of 1000 actinobacteria strains.</title>
        <authorList>
            <person name="Klenk H.-P."/>
        </authorList>
    </citation>
    <scope>NUCLEOTIDE SEQUENCE</scope>
    <source>
        <strain evidence="1">DSM 45356</strain>
    </source>
</reference>
<evidence type="ECO:0000313" key="1">
    <source>
        <dbReference type="EMBL" id="MBG6134640.1"/>
    </source>
</evidence>
<dbReference type="Proteomes" id="UP000622552">
    <property type="component" value="Unassembled WGS sequence"/>
</dbReference>
<dbReference type="AlphaFoldDB" id="A0A8J7KE07"/>
<organism evidence="1 2">
    <name type="scientific">Longispora fulva</name>
    <dbReference type="NCBI Taxonomy" id="619741"/>
    <lineage>
        <taxon>Bacteria</taxon>
        <taxon>Bacillati</taxon>
        <taxon>Actinomycetota</taxon>
        <taxon>Actinomycetes</taxon>
        <taxon>Micromonosporales</taxon>
        <taxon>Micromonosporaceae</taxon>
        <taxon>Longispora</taxon>
    </lineage>
</organism>
<name>A0A8J7KE07_9ACTN</name>
<accession>A0A8J7KE07</accession>
<protein>
    <submittedName>
        <fullName evidence="1">Uncharacterized protein</fullName>
    </submittedName>
</protein>
<dbReference type="RefSeq" id="WP_197001850.1">
    <property type="nucleotide sequence ID" value="NZ_BONS01000023.1"/>
</dbReference>
<evidence type="ECO:0000313" key="2">
    <source>
        <dbReference type="Proteomes" id="UP000622552"/>
    </source>
</evidence>
<gene>
    <name evidence="1" type="ORF">IW245_000834</name>
</gene>
<keyword evidence="2" id="KW-1185">Reference proteome</keyword>
<proteinExistence type="predicted"/>
<sequence>MSAPVEAIPAPRPFALRRWADPTGVSGTGIVAHGVQWFDGRIELRWIGTTTGVTSSCSYDSMEDMLRVHGHGGHTEVAWLSVGSEVRCPPRAHT</sequence>